<keyword evidence="4" id="KW-0223">Dioxygenase</keyword>
<name>A0ABX0JZG7_9PROT</name>
<gene>
    <name evidence="8" type="ORF">GOB93_20175</name>
</gene>
<proteinExistence type="predicted"/>
<evidence type="ECO:0000256" key="3">
    <source>
        <dbReference type="ARBA" id="ARBA00022896"/>
    </source>
</evidence>
<dbReference type="InterPro" id="IPR005123">
    <property type="entry name" value="Oxoglu/Fe-dep_dioxygenase_dom"/>
</dbReference>
<keyword evidence="9" id="KW-1185">Reference proteome</keyword>
<dbReference type="RefSeq" id="WP_173585196.1">
    <property type="nucleotide sequence ID" value="NZ_WOTB01000065.1"/>
</dbReference>
<evidence type="ECO:0000256" key="2">
    <source>
        <dbReference type="ARBA" id="ARBA00022723"/>
    </source>
</evidence>
<comment type="cofactor">
    <cofactor evidence="1">
        <name>L-ascorbate</name>
        <dbReference type="ChEBI" id="CHEBI:38290"/>
    </cofactor>
</comment>
<dbReference type="SUPFAM" id="SSF51197">
    <property type="entry name" value="Clavaminate synthase-like"/>
    <property type="match status" value="1"/>
</dbReference>
<keyword evidence="6" id="KW-0408">Iron</keyword>
<dbReference type="PROSITE" id="PS51471">
    <property type="entry name" value="FE2OG_OXY"/>
    <property type="match status" value="1"/>
</dbReference>
<organism evidence="8 9">
    <name type="scientific">Acetobacter musti</name>
    <dbReference type="NCBI Taxonomy" id="864732"/>
    <lineage>
        <taxon>Bacteria</taxon>
        <taxon>Pseudomonadati</taxon>
        <taxon>Pseudomonadota</taxon>
        <taxon>Alphaproteobacteria</taxon>
        <taxon>Acetobacterales</taxon>
        <taxon>Acetobacteraceae</taxon>
        <taxon>Acetobacter</taxon>
    </lineage>
</organism>
<feature type="domain" description="Fe2OG dioxygenase" evidence="7">
    <location>
        <begin position="237"/>
        <end position="331"/>
    </location>
</feature>
<accession>A0ABX0JZG7</accession>
<evidence type="ECO:0000313" key="9">
    <source>
        <dbReference type="Proteomes" id="UP000635278"/>
    </source>
</evidence>
<dbReference type="Gene3D" id="2.60.120.620">
    <property type="entry name" value="q2cbj1_9rhob like domain"/>
    <property type="match status" value="1"/>
</dbReference>
<sequence length="343" mass="38246">MTRPVQPGDPAPVFIQACTNQHGRYSFDMAGGYDNLLVFFTPEQEQVVSQTLALFRELLRDREGGRCRVFCVMLQADYVPAALVALSDVILIDEDRKVRELYGFSAGQCALVLVDPLLRVRDIVTPEIPDAAFRLIRGLNPVGCQDDRPVPALILDRVLESDVCAALIRYFHAQPAISSPVLTQTPYGRPMAATDRSFKRRFDRPLKNRALVGVLQDRIIRRVVPEIGKVFQCVVTGMDRMLVACYDSSDQGCFGAHRDNTINGARHRLFAISLNLNDDFEGGDLWFPEFSTRGFKPSAGGAVIFSCALLHAVRPVTQGRRYACLPFVFNEASREHAARQDAQ</sequence>
<keyword evidence="5" id="KW-0560">Oxidoreductase</keyword>
<comment type="caution">
    <text evidence="8">The sequence shown here is derived from an EMBL/GenBank/DDBJ whole genome shotgun (WGS) entry which is preliminary data.</text>
</comment>
<evidence type="ECO:0000256" key="1">
    <source>
        <dbReference type="ARBA" id="ARBA00001961"/>
    </source>
</evidence>
<dbReference type="Proteomes" id="UP000635278">
    <property type="component" value="Unassembled WGS sequence"/>
</dbReference>
<evidence type="ECO:0000256" key="4">
    <source>
        <dbReference type="ARBA" id="ARBA00022964"/>
    </source>
</evidence>
<reference evidence="8 9" key="1">
    <citation type="journal article" date="2020" name="Int. J. Syst. Evol. Microbiol.">
        <title>Novel acetic acid bacteria from cider fermentations: Acetobacter conturbans sp. nov. and Acetobacter fallax sp. nov.</title>
        <authorList>
            <person name="Sombolestani A.S."/>
            <person name="Cleenwerck I."/>
            <person name="Cnockaert M."/>
            <person name="Borremans W."/>
            <person name="Wieme A.D."/>
            <person name="De Vuyst L."/>
            <person name="Vandamme P."/>
        </authorList>
    </citation>
    <scope>NUCLEOTIDE SEQUENCE [LARGE SCALE GENOMIC DNA]</scope>
    <source>
        <strain evidence="8 9">LMG 30640</strain>
    </source>
</reference>
<protein>
    <submittedName>
        <fullName evidence="8">2OG-Fe(II) oxygenase</fullName>
    </submittedName>
</protein>
<dbReference type="SMART" id="SM00702">
    <property type="entry name" value="P4Hc"/>
    <property type="match status" value="1"/>
</dbReference>
<dbReference type="InterPro" id="IPR006620">
    <property type="entry name" value="Pro_4_hyd_alph"/>
</dbReference>
<evidence type="ECO:0000256" key="6">
    <source>
        <dbReference type="ARBA" id="ARBA00023004"/>
    </source>
</evidence>
<keyword evidence="3" id="KW-0847">Vitamin C</keyword>
<evidence type="ECO:0000256" key="5">
    <source>
        <dbReference type="ARBA" id="ARBA00023002"/>
    </source>
</evidence>
<evidence type="ECO:0000313" key="8">
    <source>
        <dbReference type="EMBL" id="NHN86889.1"/>
    </source>
</evidence>
<keyword evidence="2" id="KW-0479">Metal-binding</keyword>
<dbReference type="EMBL" id="WOTB01000065">
    <property type="protein sequence ID" value="NHN86889.1"/>
    <property type="molecule type" value="Genomic_DNA"/>
</dbReference>
<evidence type="ECO:0000259" key="7">
    <source>
        <dbReference type="PROSITE" id="PS51471"/>
    </source>
</evidence>